<dbReference type="InterPro" id="IPR020846">
    <property type="entry name" value="MFS_dom"/>
</dbReference>
<reference evidence="8" key="2">
    <citation type="submission" date="2014-03" db="EMBL/GenBank/DDBJ databases">
        <authorList>
            <person name="Urmite Genomes"/>
        </authorList>
    </citation>
    <scope>NUCLEOTIDE SEQUENCE</scope>
    <source>
        <strain evidence="8">DSM 44829</strain>
    </source>
</reference>
<evidence type="ECO:0000313" key="8">
    <source>
        <dbReference type="EMBL" id="CDO06247.1"/>
    </source>
</evidence>
<dbReference type="CDD" id="cd17324">
    <property type="entry name" value="MFS_NepI_like"/>
    <property type="match status" value="1"/>
</dbReference>
<feature type="transmembrane region" description="Helical" evidence="6">
    <location>
        <begin position="182"/>
        <end position="200"/>
    </location>
</feature>
<feature type="transmembrane region" description="Helical" evidence="6">
    <location>
        <begin position="268"/>
        <end position="293"/>
    </location>
</feature>
<feature type="transmembrane region" description="Helical" evidence="6">
    <location>
        <begin position="106"/>
        <end position="128"/>
    </location>
</feature>
<evidence type="ECO:0000256" key="3">
    <source>
        <dbReference type="ARBA" id="ARBA00022692"/>
    </source>
</evidence>
<keyword evidence="4 6" id="KW-1133">Transmembrane helix</keyword>
<dbReference type="InterPro" id="IPR050189">
    <property type="entry name" value="MFS_Efflux_Transporters"/>
</dbReference>
<feature type="transmembrane region" description="Helical" evidence="6">
    <location>
        <begin position="305"/>
        <end position="327"/>
    </location>
</feature>
<keyword evidence="2" id="KW-1003">Cell membrane</keyword>
<feature type="domain" description="Major facilitator superfamily (MFS) profile" evidence="7">
    <location>
        <begin position="1"/>
        <end position="356"/>
    </location>
</feature>
<dbReference type="Gene3D" id="1.20.1250.20">
    <property type="entry name" value="MFS general substrate transporter like domains"/>
    <property type="match status" value="1"/>
</dbReference>
<accession>W9ATM6</accession>
<dbReference type="STRING" id="258533.BN977_01029"/>
<feature type="transmembrane region" description="Helical" evidence="6">
    <location>
        <begin position="81"/>
        <end position="99"/>
    </location>
</feature>
<name>W9ATM6_MYCCO</name>
<comment type="caution">
    <text evidence="8">The sequence shown here is derived from an EMBL/GenBank/DDBJ whole genome shotgun (WGS) entry which is preliminary data.</text>
</comment>
<feature type="transmembrane region" description="Helical" evidence="6">
    <location>
        <begin position="220"/>
        <end position="238"/>
    </location>
</feature>
<evidence type="ECO:0000256" key="4">
    <source>
        <dbReference type="ARBA" id="ARBA00022989"/>
    </source>
</evidence>
<reference evidence="8" key="1">
    <citation type="submission" date="2014-03" db="EMBL/GenBank/DDBJ databases">
        <title>Draft Genome Sequence of Mycobacterium cosmeticum DSM 44829.</title>
        <authorList>
            <person name="Croce O."/>
            <person name="Robert C."/>
            <person name="Raoult D."/>
            <person name="Drancourt M."/>
        </authorList>
    </citation>
    <scope>NUCLEOTIDE SEQUENCE [LARGE SCALE GENOMIC DNA]</scope>
    <source>
        <strain evidence="8">DSM 44829</strain>
    </source>
</reference>
<dbReference type="eggNOG" id="COG2814">
    <property type="taxonomic scope" value="Bacteria"/>
</dbReference>
<feature type="transmembrane region" description="Helical" evidence="6">
    <location>
        <begin position="333"/>
        <end position="353"/>
    </location>
</feature>
<keyword evidence="9" id="KW-1185">Reference proteome</keyword>
<protein>
    <submittedName>
        <fullName evidence="8">Arabinose efflux permease family protein</fullName>
    </submittedName>
</protein>
<comment type="subcellular location">
    <subcellularLocation>
        <location evidence="1">Cell membrane</location>
        <topology evidence="1">Multi-pass membrane protein</topology>
    </subcellularLocation>
</comment>
<feature type="transmembrane region" description="Helical" evidence="6">
    <location>
        <begin position="20"/>
        <end position="40"/>
    </location>
</feature>
<proteinExistence type="predicted"/>
<keyword evidence="3 6" id="KW-0812">Transmembrane</keyword>
<dbReference type="AlphaFoldDB" id="W9ATM6"/>
<evidence type="ECO:0000313" key="9">
    <source>
        <dbReference type="Proteomes" id="UP000028870"/>
    </source>
</evidence>
<evidence type="ECO:0000256" key="2">
    <source>
        <dbReference type="ARBA" id="ARBA00022475"/>
    </source>
</evidence>
<sequence length="356" mass="36400">MGLLPSIARDLNVSEGVAGLSVTLYGILAGLLAPIATILTSRIDRRTVLLVILTVFTVGNALSATAYSYPMFMASRFLSGVIHGLMWAIVASIAIRLVAETDAVRATAAVFSGISLALVLGVPAAAFVGDLYGWRSAFAALAVLSGVSLVLVRALLPPLSSSGTFAFPDLASLLRQPRLRRVLAVTALMVIANYSAYTYIAPFLQDARGLAPQSTGPFLLIYGIAGVAGNFAAGALLSRARTVRAVLVALAVVLTGALMSLQVARLPIILAVLIAVWGASYSAMPVALQTLVLRIGGGRTGEAATSLYVLVFNCSIALGASAGAVAIDTAGPTVPALVGAAVCAVGLVPTLSLRRA</sequence>
<dbReference type="PANTHER" id="PTHR43124">
    <property type="entry name" value="PURINE EFFLUX PUMP PBUE"/>
    <property type="match status" value="1"/>
</dbReference>
<dbReference type="InterPro" id="IPR036259">
    <property type="entry name" value="MFS_trans_sf"/>
</dbReference>
<evidence type="ECO:0000256" key="5">
    <source>
        <dbReference type="ARBA" id="ARBA00023136"/>
    </source>
</evidence>
<gene>
    <name evidence="8" type="ORF">BN977_01029</name>
</gene>
<evidence type="ECO:0000256" key="1">
    <source>
        <dbReference type="ARBA" id="ARBA00004651"/>
    </source>
</evidence>
<dbReference type="GO" id="GO:0022857">
    <property type="term" value="F:transmembrane transporter activity"/>
    <property type="evidence" value="ECO:0007669"/>
    <property type="project" value="InterPro"/>
</dbReference>
<feature type="transmembrane region" description="Helical" evidence="6">
    <location>
        <begin position="47"/>
        <end position="69"/>
    </location>
</feature>
<dbReference type="PROSITE" id="PS50850">
    <property type="entry name" value="MFS"/>
    <property type="match status" value="1"/>
</dbReference>
<keyword evidence="5 6" id="KW-0472">Membrane</keyword>
<dbReference type="SUPFAM" id="SSF103473">
    <property type="entry name" value="MFS general substrate transporter"/>
    <property type="match status" value="1"/>
</dbReference>
<evidence type="ECO:0000259" key="7">
    <source>
        <dbReference type="PROSITE" id="PS50850"/>
    </source>
</evidence>
<dbReference type="InterPro" id="IPR011701">
    <property type="entry name" value="MFS"/>
</dbReference>
<dbReference type="EMBL" id="CCBB010000001">
    <property type="protein sequence ID" value="CDO06247.1"/>
    <property type="molecule type" value="Genomic_DNA"/>
</dbReference>
<dbReference type="Proteomes" id="UP000028870">
    <property type="component" value="Unassembled WGS sequence"/>
</dbReference>
<dbReference type="Pfam" id="PF07690">
    <property type="entry name" value="MFS_1"/>
    <property type="match status" value="1"/>
</dbReference>
<evidence type="ECO:0000256" key="6">
    <source>
        <dbReference type="SAM" id="Phobius"/>
    </source>
</evidence>
<feature type="transmembrane region" description="Helical" evidence="6">
    <location>
        <begin position="134"/>
        <end position="156"/>
    </location>
</feature>
<feature type="transmembrane region" description="Helical" evidence="6">
    <location>
        <begin position="245"/>
        <end position="262"/>
    </location>
</feature>
<dbReference type="GO" id="GO:0005886">
    <property type="term" value="C:plasma membrane"/>
    <property type="evidence" value="ECO:0007669"/>
    <property type="project" value="UniProtKB-SubCell"/>
</dbReference>
<organism evidence="8 9">
    <name type="scientific">Mycolicibacterium cosmeticum</name>
    <dbReference type="NCBI Taxonomy" id="258533"/>
    <lineage>
        <taxon>Bacteria</taxon>
        <taxon>Bacillati</taxon>
        <taxon>Actinomycetota</taxon>
        <taxon>Actinomycetes</taxon>
        <taxon>Mycobacteriales</taxon>
        <taxon>Mycobacteriaceae</taxon>
        <taxon>Mycolicibacterium</taxon>
    </lineage>
</organism>
<dbReference type="PANTHER" id="PTHR43124:SF3">
    <property type="entry name" value="CHLORAMPHENICOL EFFLUX PUMP RV0191"/>
    <property type="match status" value="1"/>
</dbReference>